<dbReference type="GO" id="GO:0015074">
    <property type="term" value="P:DNA integration"/>
    <property type="evidence" value="ECO:0007669"/>
    <property type="project" value="InterPro"/>
</dbReference>
<evidence type="ECO:0000259" key="1">
    <source>
        <dbReference type="PROSITE" id="PS50994"/>
    </source>
</evidence>
<dbReference type="AlphaFoldDB" id="A0A182VT46"/>
<dbReference type="InterPro" id="IPR001584">
    <property type="entry name" value="Integrase_cat-core"/>
</dbReference>
<dbReference type="InterPro" id="IPR040676">
    <property type="entry name" value="DUF5641"/>
</dbReference>
<evidence type="ECO:0000313" key="2">
    <source>
        <dbReference type="EnsemblMetazoa" id="AMIN001236-PA"/>
    </source>
</evidence>
<dbReference type="PANTHER" id="PTHR47331">
    <property type="entry name" value="PHD-TYPE DOMAIN-CONTAINING PROTEIN"/>
    <property type="match status" value="1"/>
</dbReference>
<dbReference type="EnsemblMetazoa" id="AMIN001236-RA">
    <property type="protein sequence ID" value="AMIN001236-PA"/>
    <property type="gene ID" value="AMIN001236"/>
</dbReference>
<feature type="domain" description="Integrase catalytic" evidence="1">
    <location>
        <begin position="362"/>
        <end position="548"/>
    </location>
</feature>
<dbReference type="Pfam" id="PF18701">
    <property type="entry name" value="DUF5641"/>
    <property type="match status" value="1"/>
</dbReference>
<dbReference type="STRING" id="112268.A0A182VT46"/>
<evidence type="ECO:0000313" key="3">
    <source>
        <dbReference type="Proteomes" id="UP000075920"/>
    </source>
</evidence>
<dbReference type="InterPro" id="IPR012337">
    <property type="entry name" value="RNaseH-like_sf"/>
</dbReference>
<dbReference type="SUPFAM" id="SSF53098">
    <property type="entry name" value="Ribonuclease H-like"/>
    <property type="match status" value="1"/>
</dbReference>
<reference evidence="3" key="1">
    <citation type="submission" date="2013-03" db="EMBL/GenBank/DDBJ databases">
        <title>The Genome Sequence of Anopheles minimus MINIMUS1.</title>
        <authorList>
            <consortium name="The Broad Institute Genomics Platform"/>
            <person name="Neafsey D.E."/>
            <person name="Walton C."/>
            <person name="Walker B."/>
            <person name="Young S.K."/>
            <person name="Zeng Q."/>
            <person name="Gargeya S."/>
            <person name="Fitzgerald M."/>
            <person name="Haas B."/>
            <person name="Abouelleil A."/>
            <person name="Allen A.W."/>
            <person name="Alvarado L."/>
            <person name="Arachchi H.M."/>
            <person name="Berlin A.M."/>
            <person name="Chapman S.B."/>
            <person name="Gainer-Dewar J."/>
            <person name="Goldberg J."/>
            <person name="Griggs A."/>
            <person name="Gujja S."/>
            <person name="Hansen M."/>
            <person name="Howarth C."/>
            <person name="Imamovic A."/>
            <person name="Ireland A."/>
            <person name="Larimer J."/>
            <person name="McCowan C."/>
            <person name="Murphy C."/>
            <person name="Pearson M."/>
            <person name="Poon T.W."/>
            <person name="Priest M."/>
            <person name="Roberts A."/>
            <person name="Saif S."/>
            <person name="Shea T."/>
            <person name="Sisk P."/>
            <person name="Sykes S."/>
            <person name="Wortman J."/>
            <person name="Nusbaum C."/>
            <person name="Birren B."/>
        </authorList>
    </citation>
    <scope>NUCLEOTIDE SEQUENCE [LARGE SCALE GENOMIC DNA]</scope>
    <source>
        <strain evidence="3">MINIMUS1</strain>
    </source>
</reference>
<reference evidence="2" key="2">
    <citation type="submission" date="2020-05" db="UniProtKB">
        <authorList>
            <consortium name="EnsemblMetazoa"/>
        </authorList>
    </citation>
    <scope>IDENTIFICATION</scope>
    <source>
        <strain evidence="2">MINIMUS1</strain>
    </source>
</reference>
<dbReference type="PROSITE" id="PS50994">
    <property type="entry name" value="INTEGRASE"/>
    <property type="match status" value="1"/>
</dbReference>
<proteinExistence type="predicted"/>
<sequence length="653" mass="74480">MKHSLVEELGVSGTLRPLCLKWTGGQHRYENKSMDVSMGISGIRGNDHVYEIAVRTVHRLGLPAQRIKPNELRAAYKHLSSVPFSSYRDTPPKLLIGMNNYHITVPLKTVEGPANEPIATKTRLGWTISGCISPQVVSDKAKVIAAHFIEICQCQNIDTKIDAALKGGIERFSRWRRLQRAVAYVWRFINNARQPKASRIKGPLTHLELQQAERTVLIQAQRQEYPDEYRTLQEGVANTKTRRIYLKKSSPLFRRSPYLDEDGVIRLHGRIDACQHISDEMKRPIILPKTGHLTDLIIDDYHRRYQHANHQTVMNEVRQKFDVPALRSACHRIRNNCAKCKIRIATPTVPMMCELPAARLSPFCRPFSFTGIDYFGPFLVAVGRRQEKRWGVLFTCLTIRAIHIEVASSLSTSSCIIALRNFIARRGTPLEIYSDRGTNFIGANRELKEAMAKINTNELIEVMHLPDTKWNFNPPAAPHFGGAWERLVQTVKRTLNNMQFTRTPSDAVFTNWLIEVEMIVNSRPLTQVPVENEEEAPLTPNHFILGSSAGTKPLSILDDSTACLRNNWKASQSYANVFWRKWVASYLPTLTRRSKWFQTQRTLKEDDLVLIVDDNLPRGCWPKGRVVRTVPSKDGEIRQVHVKLANGKVLERP</sequence>
<name>A0A182VT46_9DIPT</name>
<dbReference type="Proteomes" id="UP000075920">
    <property type="component" value="Unassembled WGS sequence"/>
</dbReference>
<protein>
    <recommendedName>
        <fullName evidence="1">Integrase catalytic domain-containing protein</fullName>
    </recommendedName>
</protein>
<accession>A0A182VT46</accession>
<keyword evidence="3" id="KW-1185">Reference proteome</keyword>
<organism evidence="2 3">
    <name type="scientific">Anopheles minimus</name>
    <dbReference type="NCBI Taxonomy" id="112268"/>
    <lineage>
        <taxon>Eukaryota</taxon>
        <taxon>Metazoa</taxon>
        <taxon>Ecdysozoa</taxon>
        <taxon>Arthropoda</taxon>
        <taxon>Hexapoda</taxon>
        <taxon>Insecta</taxon>
        <taxon>Pterygota</taxon>
        <taxon>Neoptera</taxon>
        <taxon>Endopterygota</taxon>
        <taxon>Diptera</taxon>
        <taxon>Nematocera</taxon>
        <taxon>Culicoidea</taxon>
        <taxon>Culicidae</taxon>
        <taxon>Anophelinae</taxon>
        <taxon>Anopheles</taxon>
    </lineage>
</organism>
<dbReference type="VEuPathDB" id="VectorBase:AMIN001236"/>
<dbReference type="GO" id="GO:0003676">
    <property type="term" value="F:nucleic acid binding"/>
    <property type="evidence" value="ECO:0007669"/>
    <property type="project" value="InterPro"/>
</dbReference>
<dbReference type="Gene3D" id="3.30.420.10">
    <property type="entry name" value="Ribonuclease H-like superfamily/Ribonuclease H"/>
    <property type="match status" value="1"/>
</dbReference>
<dbReference type="InterPro" id="IPR036397">
    <property type="entry name" value="RNaseH_sf"/>
</dbReference>